<sequence length="224" mass="25292">MSKKRRKDDTNLKDLSVKNTEELKMIRTNIGFINKDIKTMMFTSYSPAEGKSTLIGVMAEVFAQQGKKVLIIDADFRRPTQNKKFKLLNQAGLSTYLQRGVDESWEGLVQDTLFKDVYLLPAGPIPPNPTELADSDKFKEMLEQAKEIFDLVLIDAPPAGISDTKILSSRAEGVVFIVEDNRVKKAQFQNALEVLEQAGANILGIVLNKVKRSKKDSAYYYYNY</sequence>
<dbReference type="PANTHER" id="PTHR32309:SF13">
    <property type="entry name" value="FERRIC ENTEROBACTIN TRANSPORT PROTEIN FEPE"/>
    <property type="match status" value="1"/>
</dbReference>
<evidence type="ECO:0000313" key="10">
    <source>
        <dbReference type="EMBL" id="MBA3925601.1"/>
    </source>
</evidence>
<dbReference type="AlphaFoldDB" id="A0A7W1T4Y0"/>
<dbReference type="CDD" id="cd05387">
    <property type="entry name" value="BY-kinase"/>
    <property type="match status" value="1"/>
</dbReference>
<evidence type="ECO:0000259" key="9">
    <source>
        <dbReference type="Pfam" id="PF13614"/>
    </source>
</evidence>
<protein>
    <recommendedName>
        <fullName evidence="2">non-specific protein-tyrosine kinase</fullName>
        <ecNumber evidence="2">2.7.10.2</ecNumber>
    </recommendedName>
</protein>
<keyword evidence="6" id="KW-0067">ATP-binding</keyword>
<feature type="domain" description="AAA" evidence="9">
    <location>
        <begin position="50"/>
        <end position="159"/>
    </location>
</feature>
<dbReference type="EC" id="2.7.10.2" evidence="2"/>
<dbReference type="GO" id="GO:0004715">
    <property type="term" value="F:non-membrane spanning protein tyrosine kinase activity"/>
    <property type="evidence" value="ECO:0007669"/>
    <property type="project" value="UniProtKB-EC"/>
</dbReference>
<organism evidence="10 11">
    <name type="scientific">Listeria rustica</name>
    <dbReference type="NCBI Taxonomy" id="2713503"/>
    <lineage>
        <taxon>Bacteria</taxon>
        <taxon>Bacillati</taxon>
        <taxon>Bacillota</taxon>
        <taxon>Bacilli</taxon>
        <taxon>Bacillales</taxon>
        <taxon>Listeriaceae</taxon>
        <taxon>Listeria</taxon>
    </lineage>
</organism>
<dbReference type="Gene3D" id="3.40.50.300">
    <property type="entry name" value="P-loop containing nucleotide triphosphate hydrolases"/>
    <property type="match status" value="1"/>
</dbReference>
<keyword evidence="4" id="KW-0547">Nucleotide-binding</keyword>
<dbReference type="EMBL" id="JABJVM010000003">
    <property type="protein sequence ID" value="MBA3925601.1"/>
    <property type="molecule type" value="Genomic_DNA"/>
</dbReference>
<keyword evidence="5 10" id="KW-0418">Kinase</keyword>
<evidence type="ECO:0000256" key="1">
    <source>
        <dbReference type="ARBA" id="ARBA00007316"/>
    </source>
</evidence>
<name>A0A7W1T4Y0_9LIST</name>
<dbReference type="InterPro" id="IPR005702">
    <property type="entry name" value="Wzc-like_C"/>
</dbReference>
<reference evidence="10 11" key="2">
    <citation type="submission" date="2020-08" db="EMBL/GenBank/DDBJ databases">
        <title>Listeria ohnekaius sp. nov. and Listeria portnoyii sp. nov. isolated from non-agricultural and natural environments.</title>
        <authorList>
            <person name="Weller D."/>
            <person name="Belias A.M."/>
            <person name="Liao J."/>
            <person name="Guo S."/>
            <person name="Orsi R.H."/>
            <person name="Wiedmann M."/>
        </authorList>
    </citation>
    <scope>NUCLEOTIDE SEQUENCE [LARGE SCALE GENOMIC DNA]</scope>
    <source>
        <strain evidence="10 11">FSL W9-0585</strain>
    </source>
</reference>
<dbReference type="Pfam" id="PF13614">
    <property type="entry name" value="AAA_31"/>
    <property type="match status" value="1"/>
</dbReference>
<proteinExistence type="inferred from homology"/>
<evidence type="ECO:0000256" key="4">
    <source>
        <dbReference type="ARBA" id="ARBA00022741"/>
    </source>
</evidence>
<dbReference type="Proteomes" id="UP000548787">
    <property type="component" value="Unassembled WGS sequence"/>
</dbReference>
<comment type="caution">
    <text evidence="10">The sequence shown here is derived from an EMBL/GenBank/DDBJ whole genome shotgun (WGS) entry which is preliminary data.</text>
</comment>
<comment type="similarity">
    <text evidence="1">Belongs to the CpsD/CapB family.</text>
</comment>
<accession>A0A7W1T4Y0</accession>
<reference evidence="10 11" key="1">
    <citation type="submission" date="2020-05" db="EMBL/GenBank/DDBJ databases">
        <authorList>
            <person name="Carlin C.R."/>
        </authorList>
    </citation>
    <scope>NUCLEOTIDE SEQUENCE [LARGE SCALE GENOMIC DNA]</scope>
    <source>
        <strain evidence="10 11">FSL W9-0585</strain>
    </source>
</reference>
<evidence type="ECO:0000256" key="8">
    <source>
        <dbReference type="ARBA" id="ARBA00051245"/>
    </source>
</evidence>
<comment type="catalytic activity">
    <reaction evidence="8">
        <text>L-tyrosyl-[protein] + ATP = O-phospho-L-tyrosyl-[protein] + ADP + H(+)</text>
        <dbReference type="Rhea" id="RHEA:10596"/>
        <dbReference type="Rhea" id="RHEA-COMP:10136"/>
        <dbReference type="Rhea" id="RHEA-COMP:20101"/>
        <dbReference type="ChEBI" id="CHEBI:15378"/>
        <dbReference type="ChEBI" id="CHEBI:30616"/>
        <dbReference type="ChEBI" id="CHEBI:46858"/>
        <dbReference type="ChEBI" id="CHEBI:61978"/>
        <dbReference type="ChEBI" id="CHEBI:456216"/>
        <dbReference type="EC" id="2.7.10.2"/>
    </reaction>
</comment>
<keyword evidence="11" id="KW-1185">Reference proteome</keyword>
<dbReference type="InterPro" id="IPR050445">
    <property type="entry name" value="Bact_polysacc_biosynth/exp"/>
</dbReference>
<dbReference type="GO" id="GO:0005886">
    <property type="term" value="C:plasma membrane"/>
    <property type="evidence" value="ECO:0007669"/>
    <property type="project" value="TreeGrafter"/>
</dbReference>
<dbReference type="NCBIfam" id="TIGR01007">
    <property type="entry name" value="eps_fam"/>
    <property type="match status" value="1"/>
</dbReference>
<keyword evidence="3" id="KW-0808">Transferase</keyword>
<evidence type="ECO:0000256" key="3">
    <source>
        <dbReference type="ARBA" id="ARBA00022679"/>
    </source>
</evidence>
<evidence type="ECO:0000256" key="2">
    <source>
        <dbReference type="ARBA" id="ARBA00011903"/>
    </source>
</evidence>
<evidence type="ECO:0000256" key="5">
    <source>
        <dbReference type="ARBA" id="ARBA00022777"/>
    </source>
</evidence>
<dbReference type="GO" id="GO:0005524">
    <property type="term" value="F:ATP binding"/>
    <property type="evidence" value="ECO:0007669"/>
    <property type="project" value="UniProtKB-KW"/>
</dbReference>
<evidence type="ECO:0000256" key="7">
    <source>
        <dbReference type="ARBA" id="ARBA00023137"/>
    </source>
</evidence>
<dbReference type="RefSeq" id="WP_181675822.1">
    <property type="nucleotide sequence ID" value="NZ_JABJVM010000003.1"/>
</dbReference>
<dbReference type="SUPFAM" id="SSF52540">
    <property type="entry name" value="P-loop containing nucleoside triphosphate hydrolases"/>
    <property type="match status" value="1"/>
</dbReference>
<dbReference type="InterPro" id="IPR025669">
    <property type="entry name" value="AAA_dom"/>
</dbReference>
<evidence type="ECO:0000256" key="6">
    <source>
        <dbReference type="ARBA" id="ARBA00022840"/>
    </source>
</evidence>
<dbReference type="InterPro" id="IPR027417">
    <property type="entry name" value="P-loop_NTPase"/>
</dbReference>
<evidence type="ECO:0000313" key="11">
    <source>
        <dbReference type="Proteomes" id="UP000548787"/>
    </source>
</evidence>
<dbReference type="PANTHER" id="PTHR32309">
    <property type="entry name" value="TYROSINE-PROTEIN KINASE"/>
    <property type="match status" value="1"/>
</dbReference>
<gene>
    <name evidence="10" type="ORF">HPK16_04520</name>
</gene>
<keyword evidence="7" id="KW-0829">Tyrosine-protein kinase</keyword>